<dbReference type="CDD" id="cd00293">
    <property type="entry name" value="USP-like"/>
    <property type="match status" value="1"/>
</dbReference>
<dbReference type="Pfam" id="PF00582">
    <property type="entry name" value="Usp"/>
    <property type="match status" value="1"/>
</dbReference>
<proteinExistence type="inferred from homology"/>
<accession>A0A1H2XY67</accession>
<dbReference type="InterPro" id="IPR006016">
    <property type="entry name" value="UspA"/>
</dbReference>
<gene>
    <name evidence="4" type="ORF">SAMN05216215_1006230</name>
</gene>
<dbReference type="InterPro" id="IPR051688">
    <property type="entry name" value="USP_A"/>
</dbReference>
<dbReference type="Gene3D" id="3.40.50.620">
    <property type="entry name" value="HUPs"/>
    <property type="match status" value="1"/>
</dbReference>
<evidence type="ECO:0000313" key="5">
    <source>
        <dbReference type="Proteomes" id="UP000199529"/>
    </source>
</evidence>
<keyword evidence="5" id="KW-1185">Reference proteome</keyword>
<dbReference type="InterPro" id="IPR006015">
    <property type="entry name" value="Universal_stress_UspA"/>
</dbReference>
<organism evidence="4 5">
    <name type="scientific">Saccharopolyspora shandongensis</name>
    <dbReference type="NCBI Taxonomy" id="418495"/>
    <lineage>
        <taxon>Bacteria</taxon>
        <taxon>Bacillati</taxon>
        <taxon>Actinomycetota</taxon>
        <taxon>Actinomycetes</taxon>
        <taxon>Pseudonocardiales</taxon>
        <taxon>Pseudonocardiaceae</taxon>
        <taxon>Saccharopolyspora</taxon>
    </lineage>
</organism>
<feature type="transmembrane region" description="Helical" evidence="2">
    <location>
        <begin position="25"/>
        <end position="43"/>
    </location>
</feature>
<comment type="similarity">
    <text evidence="1">Belongs to the universal stress protein A family.</text>
</comment>
<dbReference type="AlphaFoldDB" id="A0A1H2XY67"/>
<evidence type="ECO:0000256" key="2">
    <source>
        <dbReference type="SAM" id="Phobius"/>
    </source>
</evidence>
<dbReference type="EMBL" id="FNOK01000006">
    <property type="protein sequence ID" value="SDW97518.1"/>
    <property type="molecule type" value="Genomic_DNA"/>
</dbReference>
<name>A0A1H2XY67_9PSEU</name>
<evidence type="ECO:0000313" key="4">
    <source>
        <dbReference type="EMBL" id="SDW97518.1"/>
    </source>
</evidence>
<evidence type="ECO:0000256" key="1">
    <source>
        <dbReference type="ARBA" id="ARBA00008791"/>
    </source>
</evidence>
<protein>
    <submittedName>
        <fullName evidence="4">Nucleotide-binding universal stress protein, UspA family</fullName>
    </submittedName>
</protein>
<keyword evidence="2" id="KW-0812">Transmembrane</keyword>
<sequence>MNSEHQYAVVVGVDGSPSADAALRWAVWHAGLVGGSVTAVMVWDMPMIYNWEPPGDQNFARQTATELHRVINEALGDAAAAVHMEVAQGHPAGALLDAAKDAAADLIVVGNRGYGGFTGALLGSVTQHVVHHASCPVVVVRQPAEKKS</sequence>
<dbReference type="InterPro" id="IPR014729">
    <property type="entry name" value="Rossmann-like_a/b/a_fold"/>
</dbReference>
<dbReference type="SUPFAM" id="SSF52402">
    <property type="entry name" value="Adenine nucleotide alpha hydrolases-like"/>
    <property type="match status" value="1"/>
</dbReference>
<reference evidence="5" key="1">
    <citation type="submission" date="2016-10" db="EMBL/GenBank/DDBJ databases">
        <authorList>
            <person name="Varghese N."/>
            <person name="Submissions S."/>
        </authorList>
    </citation>
    <scope>NUCLEOTIDE SEQUENCE [LARGE SCALE GENOMIC DNA]</scope>
    <source>
        <strain evidence="5">CGMCC 4.3530</strain>
    </source>
</reference>
<keyword evidence="2" id="KW-0472">Membrane</keyword>
<dbReference type="STRING" id="418495.SAMN05216215_1006230"/>
<evidence type="ECO:0000259" key="3">
    <source>
        <dbReference type="Pfam" id="PF00582"/>
    </source>
</evidence>
<dbReference type="PRINTS" id="PR01438">
    <property type="entry name" value="UNVRSLSTRESS"/>
</dbReference>
<feature type="domain" description="UspA" evidence="3">
    <location>
        <begin position="9"/>
        <end position="141"/>
    </location>
</feature>
<keyword evidence="2" id="KW-1133">Transmembrane helix</keyword>
<dbReference type="PANTHER" id="PTHR43010">
    <property type="entry name" value="UNIVERSAL STRESS PROTEIN SLR1230"/>
    <property type="match status" value="1"/>
</dbReference>
<dbReference type="RefSeq" id="WP_093263582.1">
    <property type="nucleotide sequence ID" value="NZ_FNOK01000006.1"/>
</dbReference>
<dbReference type="PANTHER" id="PTHR43010:SF1">
    <property type="entry name" value="USPA DOMAIN-CONTAINING PROTEIN"/>
    <property type="match status" value="1"/>
</dbReference>
<dbReference type="OrthoDB" id="5244367at2"/>
<dbReference type="Proteomes" id="UP000199529">
    <property type="component" value="Unassembled WGS sequence"/>
</dbReference>